<proteinExistence type="predicted"/>
<reference evidence="1 2" key="1">
    <citation type="submission" date="2016-10" db="EMBL/GenBank/DDBJ databases">
        <authorList>
            <person name="Varghese N."/>
            <person name="Submissions S."/>
        </authorList>
    </citation>
    <scope>NUCLEOTIDE SEQUENCE [LARGE SCALE GENOMIC DNA]</scope>
    <source>
        <strain evidence="1 2">CGMCC 1.7734</strain>
    </source>
</reference>
<comment type="caution">
    <text evidence="1">The sequence shown here is derived from an EMBL/GenBank/DDBJ whole genome shotgun (WGS) entry which is preliminary data.</text>
</comment>
<evidence type="ECO:0000313" key="1">
    <source>
        <dbReference type="EMBL" id="SEP60990.1"/>
    </source>
</evidence>
<dbReference type="EMBL" id="FOEH01000001">
    <property type="protein sequence ID" value="SEP60990.1"/>
    <property type="molecule type" value="Genomic_DNA"/>
</dbReference>
<accession>A0A1H8Z978</accession>
<organism evidence="1 2">
    <name type="scientific">Virgibacillus subterraneus</name>
    <dbReference type="NCBI Taxonomy" id="621109"/>
    <lineage>
        <taxon>Bacteria</taxon>
        <taxon>Bacillati</taxon>
        <taxon>Bacillota</taxon>
        <taxon>Bacilli</taxon>
        <taxon>Bacillales</taxon>
        <taxon>Bacillaceae</taxon>
        <taxon>Virgibacillus</taxon>
    </lineage>
</organism>
<evidence type="ECO:0000313" key="2">
    <source>
        <dbReference type="Proteomes" id="UP000198733"/>
    </source>
</evidence>
<dbReference type="RefSeq" id="WP_092501754.1">
    <property type="nucleotide sequence ID" value="NZ_FOEH01000001.1"/>
</dbReference>
<sequence>MEIIDTKFSEDKNVSYVFFYSEVDKPENYLAAAIITKNKYGWKFDEMVGVGDIAEGNAGNSTGHDGYRIEFAASEVAKVQLGIHNADIIPLEGKELKAWLFHGLSSDEFEKSELQFLNEEGKILESYF</sequence>
<protein>
    <submittedName>
        <fullName evidence="1">Uncharacterized protein</fullName>
    </submittedName>
</protein>
<keyword evidence="2" id="KW-1185">Reference proteome</keyword>
<dbReference type="Proteomes" id="UP000198733">
    <property type="component" value="Unassembled WGS sequence"/>
</dbReference>
<gene>
    <name evidence="1" type="ORF">SAMN05216232_0338</name>
</gene>
<name>A0A1H8Z978_9BACI</name>